<keyword evidence="2" id="KW-1185">Reference proteome</keyword>
<evidence type="ECO:0000313" key="2">
    <source>
        <dbReference type="Proteomes" id="UP000091918"/>
    </source>
</evidence>
<evidence type="ECO:0000313" key="1">
    <source>
        <dbReference type="EMBL" id="OAX77685.1"/>
    </source>
</evidence>
<dbReference type="Proteomes" id="UP000091918">
    <property type="component" value="Unassembled WGS sequence"/>
</dbReference>
<gene>
    <name evidence="1" type="ORF">ACJ72_08013</name>
</gene>
<accession>A0A1B7NLL7</accession>
<sequence length="120" mass="13188">MDHSHDSLQDLILPLVTTMDTTREPEGWTRISVSTAAFTLSPIRELPASSKPFGLASKDGFEAGITRDVEIASPGTYIAKHWLNFGSLAAHDWKTQSSSLLLAPIMTPKTFPWPEAHQVD</sequence>
<feature type="non-terminal residue" evidence="1">
    <location>
        <position position="120"/>
    </location>
</feature>
<organism evidence="1 2">
    <name type="scientific">Emergomyces africanus</name>
    <dbReference type="NCBI Taxonomy" id="1955775"/>
    <lineage>
        <taxon>Eukaryota</taxon>
        <taxon>Fungi</taxon>
        <taxon>Dikarya</taxon>
        <taxon>Ascomycota</taxon>
        <taxon>Pezizomycotina</taxon>
        <taxon>Eurotiomycetes</taxon>
        <taxon>Eurotiomycetidae</taxon>
        <taxon>Onygenales</taxon>
        <taxon>Ajellomycetaceae</taxon>
        <taxon>Emergomyces</taxon>
    </lineage>
</organism>
<proteinExistence type="predicted"/>
<comment type="caution">
    <text evidence="1">The sequence shown here is derived from an EMBL/GenBank/DDBJ whole genome shotgun (WGS) entry which is preliminary data.</text>
</comment>
<dbReference type="EMBL" id="LGUA01002171">
    <property type="protein sequence ID" value="OAX77685.1"/>
    <property type="molecule type" value="Genomic_DNA"/>
</dbReference>
<protein>
    <submittedName>
        <fullName evidence="1">Uncharacterized protein</fullName>
    </submittedName>
</protein>
<name>A0A1B7NLL7_9EURO</name>
<dbReference type="AlphaFoldDB" id="A0A1B7NLL7"/>
<reference evidence="1 2" key="1">
    <citation type="submission" date="2015-07" db="EMBL/GenBank/DDBJ databases">
        <title>Emmonsia species relationships and genome sequence.</title>
        <authorList>
            <person name="Cuomo C.A."/>
            <person name="Schwartz I.S."/>
            <person name="Kenyon C."/>
            <person name="de Hoog G.S."/>
            <person name="Govender N.P."/>
            <person name="Botha A."/>
            <person name="Moreno L."/>
            <person name="de Vries M."/>
            <person name="Munoz J.F."/>
            <person name="Stielow J.B."/>
        </authorList>
    </citation>
    <scope>NUCLEOTIDE SEQUENCE [LARGE SCALE GENOMIC DNA]</scope>
    <source>
        <strain evidence="1 2">CBS 136260</strain>
    </source>
</reference>